<evidence type="ECO:0000313" key="2">
    <source>
        <dbReference type="Proteomes" id="UP000247780"/>
    </source>
</evidence>
<protein>
    <submittedName>
        <fullName evidence="1">Uncharacterized protein</fullName>
    </submittedName>
</protein>
<gene>
    <name evidence="1" type="ORF">C8R14_12045</name>
</gene>
<name>A0ABX5M6L5_9PROT</name>
<keyword evidence="2" id="KW-1185">Reference proteome</keyword>
<evidence type="ECO:0000313" key="1">
    <source>
        <dbReference type="EMBL" id="PXV79834.1"/>
    </source>
</evidence>
<reference evidence="1 2" key="1">
    <citation type="submission" date="2018-04" db="EMBL/GenBank/DDBJ databases">
        <title>Active sludge and wastewater microbial communities from Klosterneuburg, Austria.</title>
        <authorList>
            <person name="Wagner M."/>
        </authorList>
    </citation>
    <scope>NUCLEOTIDE SEQUENCE [LARGE SCALE GENOMIC DNA]</scope>
    <source>
        <strain evidence="1 2">Nm 57</strain>
    </source>
</reference>
<dbReference type="EMBL" id="QICQ01000020">
    <property type="protein sequence ID" value="PXV79834.1"/>
    <property type="molecule type" value="Genomic_DNA"/>
</dbReference>
<dbReference type="RefSeq" id="WP_011634424.1">
    <property type="nucleotide sequence ID" value="NZ_FNYF01000035.1"/>
</dbReference>
<dbReference type="Proteomes" id="UP000247780">
    <property type="component" value="Unassembled WGS sequence"/>
</dbReference>
<proteinExistence type="predicted"/>
<comment type="caution">
    <text evidence="1">The sequence shown here is derived from an EMBL/GenBank/DDBJ whole genome shotgun (WGS) entry which is preliminary data.</text>
</comment>
<organism evidence="1 2">
    <name type="scientific">Nitrosomonas eutropha</name>
    <dbReference type="NCBI Taxonomy" id="916"/>
    <lineage>
        <taxon>Bacteria</taxon>
        <taxon>Pseudomonadati</taxon>
        <taxon>Pseudomonadota</taxon>
        <taxon>Betaproteobacteria</taxon>
        <taxon>Nitrosomonadales</taxon>
        <taxon>Nitrosomonadaceae</taxon>
        <taxon>Nitrosomonas</taxon>
    </lineage>
</organism>
<sequence length="165" mass="18943">MIDREARDRFAQAIRALVAGTITNDQFEDIRLPSLNTADPAIAAIYQEGAWHLYSDLEEHRLRGKHALSPKDKSHVARWVLFLKTDLPYEWPELRGMRFFALGLANLFTFGLANRFYANWFKQQGEVEVWPFIRQADYAAALERPVYLGVASNNSFKPMPLRGTA</sequence>
<accession>A0ABX5M6L5</accession>